<feature type="region of interest" description="Disordered" evidence="1">
    <location>
        <begin position="17"/>
        <end position="49"/>
    </location>
</feature>
<dbReference type="EMBL" id="JADCUA010000028">
    <property type="protein sequence ID" value="KAH9831009.1"/>
    <property type="molecule type" value="Genomic_DNA"/>
</dbReference>
<sequence length="216" mass="23786">MYFIKKFLFRSTSTGTAANQTDTEIPSNSHSSTACATASDGTFSTAPSTSSISTVASVDIRRIEDIFAAHEAALATGQDIHVRVTFDENGEMVVANMEPLHDFNPCQELSPPLKQEGFLPTDWEERPTTDKPRKKEKGKHDYDRRLRNAVKFVRRAALVGVERPESAASAETVLSVGGRTLAWAVSAFSLSWRSTTMITRISRCPLDRMRGSTARS</sequence>
<dbReference type="RefSeq" id="XP_047774256.1">
    <property type="nucleotide sequence ID" value="XM_047917773.1"/>
</dbReference>
<evidence type="ECO:0000313" key="2">
    <source>
        <dbReference type="EMBL" id="KAH9831009.1"/>
    </source>
</evidence>
<evidence type="ECO:0000313" key="3">
    <source>
        <dbReference type="Proteomes" id="UP000814176"/>
    </source>
</evidence>
<organism evidence="2 3">
    <name type="scientific">Rhodofomes roseus</name>
    <dbReference type="NCBI Taxonomy" id="34475"/>
    <lineage>
        <taxon>Eukaryota</taxon>
        <taxon>Fungi</taxon>
        <taxon>Dikarya</taxon>
        <taxon>Basidiomycota</taxon>
        <taxon>Agaricomycotina</taxon>
        <taxon>Agaricomycetes</taxon>
        <taxon>Polyporales</taxon>
        <taxon>Rhodofomes</taxon>
    </lineage>
</organism>
<feature type="compositionally biased region" description="Basic and acidic residues" evidence="1">
    <location>
        <begin position="123"/>
        <end position="141"/>
    </location>
</feature>
<dbReference type="PROSITE" id="PS51257">
    <property type="entry name" value="PROKAR_LIPOPROTEIN"/>
    <property type="match status" value="1"/>
</dbReference>
<name>A0ABQ8K2N2_9APHY</name>
<accession>A0ABQ8K2N2</accession>
<comment type="caution">
    <text evidence="2">The sequence shown here is derived from an EMBL/GenBank/DDBJ whole genome shotgun (WGS) entry which is preliminary data.</text>
</comment>
<dbReference type="GeneID" id="71998505"/>
<reference evidence="2 3" key="1">
    <citation type="journal article" date="2021" name="Environ. Microbiol.">
        <title>Gene family expansions and transcriptome signatures uncover fungal adaptations to wood decay.</title>
        <authorList>
            <person name="Hage H."/>
            <person name="Miyauchi S."/>
            <person name="Viragh M."/>
            <person name="Drula E."/>
            <person name="Min B."/>
            <person name="Chaduli D."/>
            <person name="Navarro D."/>
            <person name="Favel A."/>
            <person name="Norest M."/>
            <person name="Lesage-Meessen L."/>
            <person name="Balint B."/>
            <person name="Merenyi Z."/>
            <person name="de Eugenio L."/>
            <person name="Morin E."/>
            <person name="Martinez A.T."/>
            <person name="Baldrian P."/>
            <person name="Stursova M."/>
            <person name="Martinez M.J."/>
            <person name="Novotny C."/>
            <person name="Magnuson J.K."/>
            <person name="Spatafora J.W."/>
            <person name="Maurice S."/>
            <person name="Pangilinan J."/>
            <person name="Andreopoulos W."/>
            <person name="LaButti K."/>
            <person name="Hundley H."/>
            <person name="Na H."/>
            <person name="Kuo A."/>
            <person name="Barry K."/>
            <person name="Lipzen A."/>
            <person name="Henrissat B."/>
            <person name="Riley R."/>
            <person name="Ahrendt S."/>
            <person name="Nagy L.G."/>
            <person name="Grigoriev I.V."/>
            <person name="Martin F."/>
            <person name="Rosso M.N."/>
        </authorList>
    </citation>
    <scope>NUCLEOTIDE SEQUENCE [LARGE SCALE GENOMIC DNA]</scope>
    <source>
        <strain evidence="2 3">CIRM-BRFM 1785</strain>
    </source>
</reference>
<feature type="region of interest" description="Disordered" evidence="1">
    <location>
        <begin position="117"/>
        <end position="141"/>
    </location>
</feature>
<gene>
    <name evidence="2" type="ORF">C8Q71DRAFT_317914</name>
</gene>
<protein>
    <submittedName>
        <fullName evidence="2">Uncharacterized protein</fullName>
    </submittedName>
</protein>
<proteinExistence type="predicted"/>
<evidence type="ECO:0000256" key="1">
    <source>
        <dbReference type="SAM" id="MobiDB-lite"/>
    </source>
</evidence>
<dbReference type="Proteomes" id="UP000814176">
    <property type="component" value="Unassembled WGS sequence"/>
</dbReference>
<keyword evidence="3" id="KW-1185">Reference proteome</keyword>